<feature type="transmembrane region" description="Helical" evidence="2">
    <location>
        <begin position="85"/>
        <end position="107"/>
    </location>
</feature>
<evidence type="ECO:0000256" key="2">
    <source>
        <dbReference type="SAM" id="Phobius"/>
    </source>
</evidence>
<keyword evidence="3" id="KW-0732">Signal</keyword>
<evidence type="ECO:0000256" key="1">
    <source>
        <dbReference type="ARBA" id="ARBA00007518"/>
    </source>
</evidence>
<gene>
    <name evidence="4" type="ORF">OCTVUL_1B027054</name>
</gene>
<keyword evidence="5" id="KW-1185">Reference proteome</keyword>
<evidence type="ECO:0000313" key="4">
    <source>
        <dbReference type="EMBL" id="CAI9717665.1"/>
    </source>
</evidence>
<proteinExistence type="inferred from homology"/>
<dbReference type="Proteomes" id="UP001162480">
    <property type="component" value="Chromosome 2"/>
</dbReference>
<accession>A0AA36EZ98</accession>
<dbReference type="EMBL" id="OX597815">
    <property type="protein sequence ID" value="CAI9717665.1"/>
    <property type="molecule type" value="Genomic_DNA"/>
</dbReference>
<keyword evidence="2" id="KW-0472">Membrane</keyword>
<keyword evidence="2" id="KW-1133">Transmembrane helix</keyword>
<sequence>MVRVGLILCCIFIAGVFEASSADDMLTAHNLIKRSEVKPPSSSEFIGLMGRSEELTRRLIQHPGSMSETSKRGPPKKVDFGYDDIAAIEMVVFLIVSIGYMIAVLLVKFLESGGDAFSLEKRNDSVRSYNDTPHAGVVSYNDTPHAGVVDDIQNIGTPHDGVVSYNDTPHAGVVDDIQNIGTPHDGVVSYNDTPHAGVVDDIQNIGTPHDGVVSYNDTPHAGVVDDIQNIGTPHDGVVSYNDTPHAGVVDDIQNIGTPHDGVVNYNDTPHAGVVDDIQNIGTPHEGVVSYNDTPHVGVVNNIQNNAAAAANSLNKCIIQYRMRLCKNGRGCRKPKKYGK</sequence>
<dbReference type="PROSITE" id="PS00267">
    <property type="entry name" value="TACHYKININ"/>
    <property type="match status" value="1"/>
</dbReference>
<evidence type="ECO:0000313" key="5">
    <source>
        <dbReference type="Proteomes" id="UP001162480"/>
    </source>
</evidence>
<reference evidence="4" key="1">
    <citation type="submission" date="2023-08" db="EMBL/GenBank/DDBJ databases">
        <authorList>
            <person name="Alioto T."/>
            <person name="Alioto T."/>
            <person name="Gomez Garrido J."/>
        </authorList>
    </citation>
    <scope>NUCLEOTIDE SEQUENCE</scope>
</reference>
<dbReference type="InterPro" id="IPR013055">
    <property type="entry name" value="Tachy_Neuro_lke_CS"/>
</dbReference>
<feature type="signal peptide" evidence="3">
    <location>
        <begin position="1"/>
        <end position="22"/>
    </location>
</feature>
<name>A0AA36EZ98_OCTVU</name>
<comment type="similarity">
    <text evidence="1">Belongs to the tachykinin family.</text>
</comment>
<protein>
    <submittedName>
        <fullName evidence="4">Tachykinin-1 isoform X2</fullName>
    </submittedName>
</protein>
<feature type="chain" id="PRO_5041442399" evidence="3">
    <location>
        <begin position="23"/>
        <end position="339"/>
    </location>
</feature>
<keyword evidence="2" id="KW-0812">Transmembrane</keyword>
<organism evidence="4 5">
    <name type="scientific">Octopus vulgaris</name>
    <name type="common">Common octopus</name>
    <dbReference type="NCBI Taxonomy" id="6645"/>
    <lineage>
        <taxon>Eukaryota</taxon>
        <taxon>Metazoa</taxon>
        <taxon>Spiralia</taxon>
        <taxon>Lophotrochozoa</taxon>
        <taxon>Mollusca</taxon>
        <taxon>Cephalopoda</taxon>
        <taxon>Coleoidea</taxon>
        <taxon>Octopodiformes</taxon>
        <taxon>Octopoda</taxon>
        <taxon>Incirrata</taxon>
        <taxon>Octopodidae</taxon>
        <taxon>Octopus</taxon>
    </lineage>
</organism>
<dbReference type="AlphaFoldDB" id="A0AA36EZ98"/>
<evidence type="ECO:0000256" key="3">
    <source>
        <dbReference type="SAM" id="SignalP"/>
    </source>
</evidence>